<evidence type="ECO:0000313" key="2">
    <source>
        <dbReference type="EMBL" id="QYN79893.1"/>
    </source>
</evidence>
<proteinExistence type="predicted"/>
<keyword evidence="1" id="KW-1133">Transmembrane helix</keyword>
<protein>
    <submittedName>
        <fullName evidence="2">Uncharacterized protein</fullName>
    </submittedName>
</protein>
<reference evidence="2" key="1">
    <citation type="journal article" date="2021" name="Viruses">
        <title>Novel Viruses That Lyse Plant and Human Strains of Kosakonia cowanii.</title>
        <authorList>
            <person name="Petrzik K."/>
            <person name="Brazdova S."/>
            <person name="Krawczyk K."/>
        </authorList>
    </citation>
    <scope>NUCLEOTIDE SEQUENCE</scope>
</reference>
<keyword evidence="1" id="KW-0472">Membrane</keyword>
<evidence type="ECO:0000313" key="3">
    <source>
        <dbReference type="Proteomes" id="UP000828444"/>
    </source>
</evidence>
<keyword evidence="3" id="KW-1185">Reference proteome</keyword>
<keyword evidence="1" id="KW-0812">Transmembrane</keyword>
<dbReference type="EMBL" id="MZ348421">
    <property type="protein sequence ID" value="QYN79893.1"/>
    <property type="molecule type" value="Genomic_DNA"/>
</dbReference>
<accession>A0AAE7WF34</accession>
<dbReference type="GeneID" id="77934842"/>
<sequence length="61" mass="6807">MFLLIIVILLAFTGNLWILVHTITAAIGITIALLEFACKLVITAMVLLVALFWYICKKLKS</sequence>
<evidence type="ECO:0000256" key="1">
    <source>
        <dbReference type="SAM" id="Phobius"/>
    </source>
</evidence>
<feature type="transmembrane region" description="Helical" evidence="1">
    <location>
        <begin position="26"/>
        <end position="55"/>
    </location>
</feature>
<organism evidence="2 3">
    <name type="scientific">Kosakonia phage Kc283</name>
    <dbReference type="NCBI Taxonomy" id="2863195"/>
    <lineage>
        <taxon>Viruses</taxon>
        <taxon>Duplodnaviria</taxon>
        <taxon>Heunggongvirae</taxon>
        <taxon>Uroviricota</taxon>
        <taxon>Caudoviricetes</taxon>
        <taxon>Schitoviridae</taxon>
        <taxon>Cbunavirus</taxon>
        <taxon>Cbunavirus Kc283</taxon>
    </lineage>
</organism>
<dbReference type="KEGG" id="vg:77934842"/>
<name>A0AAE7WF34_9CAUD</name>
<dbReference type="Proteomes" id="UP000828444">
    <property type="component" value="Segment"/>
</dbReference>
<dbReference type="RefSeq" id="YP_010658880.1">
    <property type="nucleotide sequence ID" value="NC_070861.1"/>
</dbReference>